<proteinExistence type="predicted"/>
<evidence type="ECO:0000313" key="7">
    <source>
        <dbReference type="EMBL" id="KAF8002378.1"/>
    </source>
</evidence>
<dbReference type="Pfam" id="PF11815">
    <property type="entry name" value="DUF3336"/>
    <property type="match status" value="1"/>
</dbReference>
<dbReference type="EMBL" id="JACBPP010000004">
    <property type="protein sequence ID" value="KAF8002378.1"/>
    <property type="molecule type" value="Genomic_DNA"/>
</dbReference>
<comment type="caution">
    <text evidence="4">Lacks conserved residue(s) required for the propagation of feature annotation.</text>
</comment>
<keyword evidence="3 4" id="KW-0443">Lipid metabolism</keyword>
<dbReference type="InterPro" id="IPR021771">
    <property type="entry name" value="Triacylglycerol_lipase_N"/>
</dbReference>
<dbReference type="InterPro" id="IPR002641">
    <property type="entry name" value="PNPLA_dom"/>
</dbReference>
<feature type="compositionally biased region" description="Low complexity" evidence="5">
    <location>
        <begin position="648"/>
        <end position="660"/>
    </location>
</feature>
<feature type="active site" description="Proton acceptor" evidence="4">
    <location>
        <position position="392"/>
    </location>
</feature>
<evidence type="ECO:0000256" key="2">
    <source>
        <dbReference type="ARBA" id="ARBA00022963"/>
    </source>
</evidence>
<keyword evidence="2 4" id="KW-0442">Lipid degradation</keyword>
<dbReference type="Gene3D" id="3.40.1090.10">
    <property type="entry name" value="Cytosolic phospholipase A2 catalytic domain"/>
    <property type="match status" value="2"/>
</dbReference>
<evidence type="ECO:0000256" key="3">
    <source>
        <dbReference type="ARBA" id="ARBA00023098"/>
    </source>
</evidence>
<evidence type="ECO:0000256" key="1">
    <source>
        <dbReference type="ARBA" id="ARBA00022801"/>
    </source>
</evidence>
<dbReference type="PANTHER" id="PTHR14226:SF10">
    <property type="entry name" value="TRIACYLGLYCEROL LIPASE 4-RELATED"/>
    <property type="match status" value="1"/>
</dbReference>
<feature type="active site" description="Nucleophile" evidence="4">
    <location>
        <position position="235"/>
    </location>
</feature>
<dbReference type="InterPro" id="IPR016035">
    <property type="entry name" value="Acyl_Trfase/lysoPLipase"/>
</dbReference>
<keyword evidence="1 4" id="KW-0378">Hydrolase</keyword>
<feature type="compositionally biased region" description="Polar residues" evidence="5">
    <location>
        <begin position="894"/>
        <end position="916"/>
    </location>
</feature>
<evidence type="ECO:0000256" key="5">
    <source>
        <dbReference type="SAM" id="MobiDB-lite"/>
    </source>
</evidence>
<dbReference type="GO" id="GO:0016042">
    <property type="term" value="P:lipid catabolic process"/>
    <property type="evidence" value="ECO:0007669"/>
    <property type="project" value="UniProtKB-UniRule"/>
</dbReference>
<name>A0A8H7GVB8_9ASCO</name>
<dbReference type="PANTHER" id="PTHR14226">
    <property type="entry name" value="NEUROPATHY TARGET ESTERASE/SWISS CHEESE D.MELANOGASTER"/>
    <property type="match status" value="1"/>
</dbReference>
<dbReference type="InterPro" id="IPR050301">
    <property type="entry name" value="NTE"/>
</dbReference>
<dbReference type="OrthoDB" id="10049244at2759"/>
<dbReference type="PROSITE" id="PS51635">
    <property type="entry name" value="PNPLA"/>
    <property type="match status" value="1"/>
</dbReference>
<feature type="region of interest" description="Disordered" evidence="5">
    <location>
        <begin position="638"/>
        <end position="666"/>
    </location>
</feature>
<feature type="compositionally biased region" description="Basic and acidic residues" evidence="5">
    <location>
        <begin position="638"/>
        <end position="647"/>
    </location>
</feature>
<evidence type="ECO:0000259" key="6">
    <source>
        <dbReference type="PROSITE" id="PS51635"/>
    </source>
</evidence>
<feature type="domain" description="PNPLA" evidence="6">
    <location>
        <begin position="202"/>
        <end position="405"/>
    </location>
</feature>
<feature type="compositionally biased region" description="Basic and acidic residues" evidence="5">
    <location>
        <begin position="856"/>
        <end position="867"/>
    </location>
</feature>
<dbReference type="CDD" id="cd07230">
    <property type="entry name" value="Pat_TGL4-5_like"/>
    <property type="match status" value="1"/>
</dbReference>
<dbReference type="Proteomes" id="UP000649328">
    <property type="component" value="Unassembled WGS sequence"/>
</dbReference>
<protein>
    <recommendedName>
        <fullName evidence="6">PNPLA domain-containing protein</fullName>
    </recommendedName>
</protein>
<dbReference type="AlphaFoldDB" id="A0A8H7GVB8"/>
<accession>A0A8H7GVB8</accession>
<feature type="region of interest" description="Disordered" evidence="5">
    <location>
        <begin position="854"/>
        <end position="916"/>
    </location>
</feature>
<dbReference type="Pfam" id="PF01734">
    <property type="entry name" value="Patatin"/>
    <property type="match status" value="1"/>
</dbReference>
<organism evidence="7 8">
    <name type="scientific">Metschnikowia pulcherrima</name>
    <dbReference type="NCBI Taxonomy" id="27326"/>
    <lineage>
        <taxon>Eukaryota</taxon>
        <taxon>Fungi</taxon>
        <taxon>Dikarya</taxon>
        <taxon>Ascomycota</taxon>
        <taxon>Saccharomycotina</taxon>
        <taxon>Pichiomycetes</taxon>
        <taxon>Metschnikowiaceae</taxon>
        <taxon>Metschnikowia</taxon>
    </lineage>
</organism>
<sequence length="916" mass="101793">MSSLASLSHSDILETIFRQNPSFRPTQLRYNASAKTKVLNTLRFLPFMRSIVPSVDQREELIKKLLIEQKGAVTYKSWYDISAQLDELTGSNVWKSTPELPDYDYNLVHLQMNELKQARLNKDYKLLLYLVRTKWFRNFANMGSLSLYRHSHVGTKRLIEEYIEECQKALLYLVHDEDVKLDDRYLLGMLIQTRKNIGRTALLLSGGSTFGISHIGVLIALLENNLLPRVISGSSAGSVIASILCTHTNEETAQLLESILEKEFKFFGSLLNNSDGKLKSLLESISHFLKYGTVFDIGNVRDTIYSFVGDLTFREGYNRTGKILNITVSPASTHEQTRLLNYLTAPHCLIWSAVCASCSLPGIFASNSIYEKSPGTNTIREWNNDQSLKYVDGSVDGDLPITRLSEMFNVDHIIAVQVNPHVSPVLKVSVGNVGGKTDSEFTNSLRNVMNGCYDFILNEVIHYLQILHELNIQKNITSKMISILTQRYSGDITILPELDVSDFLLLFTNPTPKFILDFILKGARAAWPKITVINNHCGVEFALDKEISVLRGRIISNSNNRLTYSEPSAKLTILSRGASSNAYLISTPVLNVAIPKDIVDSEIPSANFRQRNPQIRRHNSTGFSGMEKRDVLARDAEISKGKRKLDDSSSSTPSKTVGSGIISHKSDANISGMNARYYEEESPEEPVGPARTRKALSSGSAMFENAFVASDKPNPFNFRTSPKHERSIHTSMDNGNFARKISGHESNAESSRRSETHKEKANLPKVLKANSTNVSGVGLNVLKEPVRSPTSSLNSIKDASSHDLRGYYMENEKTFRGLHSPDLRRQFSKTRLESDSYYCSTRYQNMIFAGAGSKEGAQEKSGSESRDTPFSSDPDSDCLISEPKSTGAPGNGNFPVSSNGSTSSKRTNTTPGGTTS</sequence>
<dbReference type="GO" id="GO:0006641">
    <property type="term" value="P:triglyceride metabolic process"/>
    <property type="evidence" value="ECO:0007669"/>
    <property type="project" value="UniProtKB-ARBA"/>
</dbReference>
<feature type="compositionally biased region" description="Basic and acidic residues" evidence="5">
    <location>
        <begin position="742"/>
        <end position="762"/>
    </location>
</feature>
<evidence type="ECO:0000313" key="8">
    <source>
        <dbReference type="Proteomes" id="UP000649328"/>
    </source>
</evidence>
<comment type="caution">
    <text evidence="7">The sequence shown here is derived from an EMBL/GenBank/DDBJ whole genome shotgun (WGS) entry which is preliminary data.</text>
</comment>
<feature type="short sequence motif" description="GXSXG" evidence="4">
    <location>
        <begin position="233"/>
        <end position="237"/>
    </location>
</feature>
<evidence type="ECO:0000256" key="4">
    <source>
        <dbReference type="PROSITE-ProRule" id="PRU01161"/>
    </source>
</evidence>
<keyword evidence="8" id="KW-1185">Reference proteome</keyword>
<feature type="region of interest" description="Disordered" evidence="5">
    <location>
        <begin position="719"/>
        <end position="762"/>
    </location>
</feature>
<dbReference type="GO" id="GO:0004806">
    <property type="term" value="F:triacylglycerol lipase activity"/>
    <property type="evidence" value="ECO:0007669"/>
    <property type="project" value="InterPro"/>
</dbReference>
<gene>
    <name evidence="7" type="ORF">HF325_003343</name>
</gene>
<dbReference type="SUPFAM" id="SSF52151">
    <property type="entry name" value="FabD/lysophospholipase-like"/>
    <property type="match status" value="1"/>
</dbReference>
<reference evidence="7" key="1">
    <citation type="submission" date="2020-10" db="EMBL/GenBank/DDBJ databases">
        <title>The Whole-Genome Sequence of Metschnikowia persimmonesis, a Novel Endophytic Yeast Species Isolated from Medicinal Plant Diospyros kaki Thumb.</title>
        <authorList>
            <person name="Rahmat E."/>
            <person name="Kang Y."/>
        </authorList>
    </citation>
    <scope>NUCLEOTIDE SEQUENCE</scope>
    <source>
        <strain evidence="7">KIOM G15050</strain>
    </source>
</reference>